<sequence length="343" mass="38973">MASGGMIFPRQCTPAINFTPNNMRYPIPVPNINQYYGEIRSNMGAYIPTGVPAYYPNKCGTTPAINITRGRINTDASIPNFVNGYPQNLNYKRNLTNQVYGSYPKSALKRSSTGNIQLQKRFVPKVYTTEIYPPQMLVSRQNSITYGRRMDSFGVNNFSQSRNSTCQFNGSSRPQSVRTQVKFKPRRPVKTPNTDRSSPLDKAFNSFRQSSIFPSIDTKEAMHLVEGFVSGAVNVFHTIVDELRGDIITGLFKPDDPEYDAARAYYYSTVEEQSQKNSGLTQRIDYIEAIGTHNKISEPVFEEPDRMFMEPHEQDYSKMSEREFEALLLSDSYLHIPPPSLTR</sequence>
<proteinExistence type="predicted"/>
<evidence type="ECO:0000256" key="1">
    <source>
        <dbReference type="SAM" id="MobiDB-lite"/>
    </source>
</evidence>
<evidence type="ECO:0000313" key="3">
    <source>
        <dbReference type="Proteomes" id="UP000031512"/>
    </source>
</evidence>
<feature type="region of interest" description="Disordered" evidence="1">
    <location>
        <begin position="165"/>
        <end position="201"/>
    </location>
</feature>
<accession>L0AVQ5</accession>
<dbReference type="eggNOG" id="ENOG502TN1X">
    <property type="taxonomic scope" value="Eukaryota"/>
</dbReference>
<dbReference type="AlphaFoldDB" id="L0AVQ5"/>
<protein>
    <submittedName>
        <fullName evidence="2">Uncharacterized protein</fullName>
    </submittedName>
</protein>
<dbReference type="EMBL" id="CP001669">
    <property type="protein sequence ID" value="AFZ79323.1"/>
    <property type="molecule type" value="Genomic_DNA"/>
</dbReference>
<dbReference type="Proteomes" id="UP000031512">
    <property type="component" value="Chromosome 1"/>
</dbReference>
<gene>
    <name evidence="2" type="ORF">BEWA_021710</name>
</gene>
<keyword evidence="3" id="KW-1185">Reference proteome</keyword>
<dbReference type="KEGG" id="beq:BEWA_021710"/>
<reference evidence="2 3" key="1">
    <citation type="journal article" date="2012" name="BMC Genomics">
        <title>Comparative genomic analysis and phylogenetic position of Theileria equi.</title>
        <authorList>
            <person name="Kappmeyer L.S."/>
            <person name="Thiagarajan M."/>
            <person name="Herndon D.R."/>
            <person name="Ramsay J.D."/>
            <person name="Caler E."/>
            <person name="Djikeng A."/>
            <person name="Gillespie J.J."/>
            <person name="Lau A.O."/>
            <person name="Roalson E.H."/>
            <person name="Silva J.C."/>
            <person name="Silva M.G."/>
            <person name="Suarez C.E."/>
            <person name="Ueti M.W."/>
            <person name="Nene V.M."/>
            <person name="Mealey R.H."/>
            <person name="Knowles D.P."/>
            <person name="Brayton K.A."/>
        </authorList>
    </citation>
    <scope>NUCLEOTIDE SEQUENCE [LARGE SCALE GENOMIC DNA]</scope>
    <source>
        <strain evidence="2 3">WA</strain>
    </source>
</reference>
<dbReference type="OrthoDB" id="364356at2759"/>
<organism evidence="2 3">
    <name type="scientific">Theileria equi strain WA</name>
    <dbReference type="NCBI Taxonomy" id="1537102"/>
    <lineage>
        <taxon>Eukaryota</taxon>
        <taxon>Sar</taxon>
        <taxon>Alveolata</taxon>
        <taxon>Apicomplexa</taxon>
        <taxon>Aconoidasida</taxon>
        <taxon>Piroplasmida</taxon>
        <taxon>Theileriidae</taxon>
        <taxon>Theileria</taxon>
    </lineage>
</organism>
<evidence type="ECO:0000313" key="2">
    <source>
        <dbReference type="EMBL" id="AFZ79323.1"/>
    </source>
</evidence>
<feature type="compositionally biased region" description="Polar residues" evidence="1">
    <location>
        <begin position="165"/>
        <end position="179"/>
    </location>
</feature>
<dbReference type="RefSeq" id="XP_004828989.1">
    <property type="nucleotide sequence ID" value="XM_004828932.1"/>
</dbReference>
<dbReference type="GeneID" id="15803742"/>
<name>L0AVQ5_THEEQ</name>
<dbReference type="VEuPathDB" id="PiroplasmaDB:BEWA_021710"/>